<sequence>MKLLNGFSDPIADAQRAFRLILKAMSEPGIAVAFTDTPEWRPLSPAGCAVLLTLADNDTPLYLATPFRDERIGHNLRFHTGATLTDQASQAAFAVLDNAFPAALLDEFACGSGEFPHHGATLILEVPSLSGAPPLTLSGPGIERQRIVTVALPESVRRYLGRRPVAFPLGLDFIFTCGRQLLAIPRTTHVEVS</sequence>
<evidence type="ECO:0000313" key="2">
    <source>
        <dbReference type="Proteomes" id="UP000296159"/>
    </source>
</evidence>
<comment type="caution">
    <text evidence="1">The sequence shown here is derived from an EMBL/GenBank/DDBJ whole genome shotgun (WGS) entry which is preliminary data.</text>
</comment>
<organism evidence="1 2">
    <name type="scientific">Brenneria corticis</name>
    <dbReference type="NCBI Taxonomy" id="2173106"/>
    <lineage>
        <taxon>Bacteria</taxon>
        <taxon>Pseudomonadati</taxon>
        <taxon>Pseudomonadota</taxon>
        <taxon>Gammaproteobacteria</taxon>
        <taxon>Enterobacterales</taxon>
        <taxon>Pectobacteriaceae</taxon>
        <taxon>Brenneria</taxon>
    </lineage>
</organism>
<accession>A0A2U1TXB8</accession>
<dbReference type="PIRSF" id="PIRSF020680">
    <property type="entry name" value="PhnH"/>
    <property type="match status" value="1"/>
</dbReference>
<protein>
    <submittedName>
        <fullName evidence="1">Phosphonate C-P lyase system protein PhnH</fullName>
    </submittedName>
</protein>
<dbReference type="AlphaFoldDB" id="A0A2U1TXB8"/>
<keyword evidence="2" id="KW-1185">Reference proteome</keyword>
<proteinExistence type="predicted"/>
<dbReference type="RefSeq" id="WP_136167071.1">
    <property type="nucleotide sequence ID" value="NZ_KZ819082.1"/>
</dbReference>
<dbReference type="InterPro" id="IPR038058">
    <property type="entry name" value="PhnH-like_sp"/>
</dbReference>
<dbReference type="Pfam" id="PF05845">
    <property type="entry name" value="PhnH"/>
    <property type="match status" value="1"/>
</dbReference>
<reference evidence="1 2" key="1">
    <citation type="submission" date="2018-04" db="EMBL/GenBank/DDBJ databases">
        <title>Brenneria corticis sp.nov.</title>
        <authorList>
            <person name="Li Y."/>
        </authorList>
    </citation>
    <scope>NUCLEOTIDE SEQUENCE [LARGE SCALE GENOMIC DNA]</scope>
    <source>
        <strain evidence="1 2">CFCC 11842</strain>
    </source>
</reference>
<keyword evidence="1" id="KW-0456">Lyase</keyword>
<dbReference type="SUPFAM" id="SSF159709">
    <property type="entry name" value="PhnH-like"/>
    <property type="match status" value="1"/>
</dbReference>
<name>A0A2U1TXB8_9GAMM</name>
<dbReference type="GO" id="GO:0019634">
    <property type="term" value="P:organic phosphonate metabolic process"/>
    <property type="evidence" value="ECO:0007669"/>
    <property type="project" value="InterPro"/>
</dbReference>
<dbReference type="NCBIfam" id="TIGR03292">
    <property type="entry name" value="PhnH_redo"/>
    <property type="match status" value="1"/>
</dbReference>
<dbReference type="GO" id="GO:0016829">
    <property type="term" value="F:lyase activity"/>
    <property type="evidence" value="ECO:0007669"/>
    <property type="project" value="UniProtKB-KW"/>
</dbReference>
<dbReference type="InterPro" id="IPR008772">
    <property type="entry name" value="Phosphonate_metab_PhnH"/>
</dbReference>
<dbReference type="Gene3D" id="3.40.50.11310">
    <property type="entry name" value="Bacterial phosphonate metabolism protein PhnH"/>
    <property type="match status" value="1"/>
</dbReference>
<gene>
    <name evidence="1" type="primary">phnH</name>
    <name evidence="1" type="ORF">DDT56_14100</name>
</gene>
<dbReference type="EMBL" id="QDKH01000015">
    <property type="protein sequence ID" value="PWC14040.1"/>
    <property type="molecule type" value="Genomic_DNA"/>
</dbReference>
<evidence type="ECO:0000313" key="1">
    <source>
        <dbReference type="EMBL" id="PWC14040.1"/>
    </source>
</evidence>
<dbReference type="Proteomes" id="UP000296159">
    <property type="component" value="Unassembled WGS sequence"/>
</dbReference>